<feature type="compositionally biased region" description="Low complexity" evidence="4">
    <location>
        <begin position="115"/>
        <end position="124"/>
    </location>
</feature>
<name>A0A2N0NPA0_9GLOM</name>
<gene>
    <name evidence="6" type="ORF">RhiirA5_434941</name>
</gene>
<evidence type="ECO:0000256" key="3">
    <source>
        <dbReference type="ARBA" id="ARBA00022525"/>
    </source>
</evidence>
<feature type="non-terminal residue" evidence="6">
    <location>
        <position position="143"/>
    </location>
</feature>
<dbReference type="GO" id="GO:0005576">
    <property type="term" value="C:extracellular region"/>
    <property type="evidence" value="ECO:0007669"/>
    <property type="project" value="UniProtKB-SubCell"/>
</dbReference>
<organism evidence="6 7">
    <name type="scientific">Rhizophagus irregularis</name>
    <dbReference type="NCBI Taxonomy" id="588596"/>
    <lineage>
        <taxon>Eukaryota</taxon>
        <taxon>Fungi</taxon>
        <taxon>Fungi incertae sedis</taxon>
        <taxon>Mucoromycota</taxon>
        <taxon>Glomeromycotina</taxon>
        <taxon>Glomeromycetes</taxon>
        <taxon>Glomerales</taxon>
        <taxon>Glomeraceae</taxon>
        <taxon>Rhizophagus</taxon>
    </lineage>
</organism>
<evidence type="ECO:0000256" key="2">
    <source>
        <dbReference type="ARBA" id="ARBA00004613"/>
    </source>
</evidence>
<comment type="subcellular location">
    <subcellularLocation>
        <location evidence="1">Host cell</location>
    </subcellularLocation>
    <subcellularLocation>
        <location evidence="2">Secreted</location>
    </subcellularLocation>
</comment>
<evidence type="ECO:0000313" key="6">
    <source>
        <dbReference type="EMBL" id="PKB96380.1"/>
    </source>
</evidence>
<evidence type="ECO:0000313" key="7">
    <source>
        <dbReference type="Proteomes" id="UP000232722"/>
    </source>
</evidence>
<dbReference type="EMBL" id="LLXJ01003942">
    <property type="protein sequence ID" value="PKB96380.1"/>
    <property type="molecule type" value="Genomic_DNA"/>
</dbReference>
<comment type="caution">
    <text evidence="6">The sequence shown here is derived from an EMBL/GenBank/DDBJ whole genome shotgun (WGS) entry which is preliminary data.</text>
</comment>
<feature type="compositionally biased region" description="Polar residues" evidence="4">
    <location>
        <begin position="125"/>
        <end position="143"/>
    </location>
</feature>
<feature type="region of interest" description="Disordered" evidence="4">
    <location>
        <begin position="115"/>
        <end position="143"/>
    </location>
</feature>
<dbReference type="VEuPathDB" id="FungiDB:FUN_005965"/>
<evidence type="ECO:0000259" key="5">
    <source>
        <dbReference type="Pfam" id="PF20147"/>
    </source>
</evidence>
<dbReference type="VEuPathDB" id="FungiDB:RhiirFUN_005692"/>
<reference evidence="6 7" key="2">
    <citation type="submission" date="2017-09" db="EMBL/GenBank/DDBJ databases">
        <title>Extensive intraspecific genome diversity in a model arbuscular mycorrhizal fungus.</title>
        <authorList>
            <person name="Chen E.C."/>
            <person name="Morin E."/>
            <person name="Beaudet D."/>
            <person name="Noel J."/>
            <person name="Ndikumana S."/>
            <person name="Charron P."/>
            <person name="St-Onge C."/>
            <person name="Giorgi J."/>
            <person name="Grigoriev I.V."/>
            <person name="Roux C."/>
            <person name="Martin F.M."/>
            <person name="Corradi N."/>
        </authorList>
    </citation>
    <scope>NUCLEOTIDE SEQUENCE [LARGE SCALE GENOMIC DNA]</scope>
    <source>
        <strain evidence="6 7">A5</strain>
    </source>
</reference>
<dbReference type="InterPro" id="IPR045379">
    <property type="entry name" value="Crinkler_N"/>
</dbReference>
<protein>
    <recommendedName>
        <fullName evidence="5">Crinkler effector protein N-terminal domain-containing protein</fullName>
    </recommendedName>
</protein>
<accession>A0A2N0NPA0</accession>
<feature type="domain" description="Crinkler effector protein N-terminal" evidence="5">
    <location>
        <begin position="4"/>
        <end position="111"/>
    </location>
</feature>
<dbReference type="Pfam" id="PF20147">
    <property type="entry name" value="Crinkler"/>
    <property type="match status" value="1"/>
</dbReference>
<dbReference type="Proteomes" id="UP000232722">
    <property type="component" value="Unassembled WGS sequence"/>
</dbReference>
<sequence length="143" mass="16126">MSNITLSCLIQGTSLDKYFKITIDKNNEISDLKEIIWNKNKNTFYNIDANNLILWKVQIPVSDKAKFKQLSNFTESTIEGDLGGTKINDATADVKEIFDNSPAKKHIHIIIGQPTNEQPTNTTQKLNQEMPSLTQQAKAMSLK</sequence>
<proteinExistence type="predicted"/>
<dbReference type="AlphaFoldDB" id="A0A2N0NPA0"/>
<keyword evidence="3" id="KW-0964">Secreted</keyword>
<dbReference type="GO" id="GO:0043657">
    <property type="term" value="C:host cell"/>
    <property type="evidence" value="ECO:0007669"/>
    <property type="project" value="UniProtKB-SubCell"/>
</dbReference>
<reference evidence="6 7" key="1">
    <citation type="submission" date="2016-04" db="EMBL/GenBank/DDBJ databases">
        <title>Genome analyses suggest a sexual origin of heterokaryosis in a supposedly ancient asexual fungus.</title>
        <authorList>
            <person name="Ropars J."/>
            <person name="Sedzielewska K."/>
            <person name="Noel J."/>
            <person name="Charron P."/>
            <person name="Farinelli L."/>
            <person name="Marton T."/>
            <person name="Kruger M."/>
            <person name="Pelin A."/>
            <person name="Brachmann A."/>
            <person name="Corradi N."/>
        </authorList>
    </citation>
    <scope>NUCLEOTIDE SEQUENCE [LARGE SCALE GENOMIC DNA]</scope>
    <source>
        <strain evidence="6 7">A5</strain>
    </source>
</reference>
<evidence type="ECO:0000256" key="4">
    <source>
        <dbReference type="SAM" id="MobiDB-lite"/>
    </source>
</evidence>
<evidence type="ECO:0000256" key="1">
    <source>
        <dbReference type="ARBA" id="ARBA00004340"/>
    </source>
</evidence>
<dbReference type="VEuPathDB" id="FungiDB:RhiirA1_465842"/>